<proteinExistence type="predicted"/>
<dbReference type="AlphaFoldDB" id="A0A238FMD6"/>
<evidence type="ECO:0000313" key="1">
    <source>
        <dbReference type="EMBL" id="SCV74437.1"/>
    </source>
</evidence>
<gene>
    <name evidence="1" type="ORF">BQ2448_8076</name>
</gene>
<dbReference type="OrthoDB" id="2540452at2759"/>
<dbReference type="Proteomes" id="UP000198372">
    <property type="component" value="Unassembled WGS sequence"/>
</dbReference>
<sequence length="87" mass="9476">MGSLAERLQATNNVIIAQYRSTSTLVPKTITAYEKSLQSYSIYLSTGADQGQAIEDTTLGLSTLKNVSFLDLLDASEAMRIRPTSNM</sequence>
<dbReference type="STRING" id="269621.A0A238FMD6"/>
<dbReference type="EMBL" id="FMSP01000021">
    <property type="protein sequence ID" value="SCV74437.1"/>
    <property type="molecule type" value="Genomic_DNA"/>
</dbReference>
<accession>A0A238FMD6</accession>
<reference evidence="2" key="1">
    <citation type="submission" date="2016-09" db="EMBL/GenBank/DDBJ databases">
        <authorList>
            <person name="Jeantristanb JTB J.-T."/>
            <person name="Ricardo R."/>
        </authorList>
    </citation>
    <scope>NUCLEOTIDE SEQUENCE [LARGE SCALE GENOMIC DNA]</scope>
</reference>
<organism evidence="1 2">
    <name type="scientific">Microbotryum intermedium</name>
    <dbReference type="NCBI Taxonomy" id="269621"/>
    <lineage>
        <taxon>Eukaryota</taxon>
        <taxon>Fungi</taxon>
        <taxon>Dikarya</taxon>
        <taxon>Basidiomycota</taxon>
        <taxon>Pucciniomycotina</taxon>
        <taxon>Microbotryomycetes</taxon>
        <taxon>Microbotryales</taxon>
        <taxon>Microbotryaceae</taxon>
        <taxon>Microbotryum</taxon>
    </lineage>
</organism>
<keyword evidence="2" id="KW-1185">Reference proteome</keyword>
<evidence type="ECO:0000313" key="2">
    <source>
        <dbReference type="Proteomes" id="UP000198372"/>
    </source>
</evidence>
<protein>
    <submittedName>
        <fullName evidence="1">BQ2448_8076 protein</fullName>
    </submittedName>
</protein>
<name>A0A238FMD6_9BASI</name>